<keyword evidence="6" id="KW-1185">Reference proteome</keyword>
<comment type="subcellular location">
    <subcellularLocation>
        <location evidence="1">Periplasm</location>
    </subcellularLocation>
</comment>
<proteinExistence type="inferred from homology"/>
<keyword evidence="4" id="KW-0732">Signal</keyword>
<comment type="similarity">
    <text evidence="2">Belongs to the bacterial solute-binding protein 1 family.</text>
</comment>
<dbReference type="PANTHER" id="PTHR43649:SF34">
    <property type="entry name" value="ABC TRANSPORTER PERIPLASMIC-BINDING PROTEIN YCJN-RELATED"/>
    <property type="match status" value="1"/>
</dbReference>
<reference evidence="5 6" key="1">
    <citation type="submission" date="2020-10" db="EMBL/GenBank/DDBJ databases">
        <title>Mucilaginibacter mali sp. nov., isolated from rhizosphere soil of apple orchard.</title>
        <authorList>
            <person name="Lee J.-S."/>
            <person name="Kim H.S."/>
            <person name="Kim J.-S."/>
        </authorList>
    </citation>
    <scope>NUCLEOTIDE SEQUENCE [LARGE SCALE GENOMIC DNA]</scope>
    <source>
        <strain evidence="5 6">KCTC 23157</strain>
    </source>
</reference>
<evidence type="ECO:0000256" key="4">
    <source>
        <dbReference type="ARBA" id="ARBA00022729"/>
    </source>
</evidence>
<evidence type="ECO:0000256" key="1">
    <source>
        <dbReference type="ARBA" id="ARBA00004418"/>
    </source>
</evidence>
<protein>
    <submittedName>
        <fullName evidence="5">Extracellular solute-binding protein</fullName>
    </submittedName>
</protein>
<accession>A0ABR9XJZ3</accession>
<gene>
    <name evidence="5" type="ORF">IRJ18_13105</name>
</gene>
<evidence type="ECO:0000313" key="5">
    <source>
        <dbReference type="EMBL" id="MBE9667303.1"/>
    </source>
</evidence>
<dbReference type="PANTHER" id="PTHR43649">
    <property type="entry name" value="ARABINOSE-BINDING PROTEIN-RELATED"/>
    <property type="match status" value="1"/>
</dbReference>
<keyword evidence="3" id="KW-0813">Transport</keyword>
<dbReference type="RefSeq" id="WP_194106775.1">
    <property type="nucleotide sequence ID" value="NZ_JADFFM010000002.1"/>
</dbReference>
<dbReference type="InterPro" id="IPR050490">
    <property type="entry name" value="Bact_solute-bd_prot1"/>
</dbReference>
<evidence type="ECO:0000313" key="6">
    <source>
        <dbReference type="Proteomes" id="UP000632774"/>
    </source>
</evidence>
<dbReference type="InterPro" id="IPR006059">
    <property type="entry name" value="SBP"/>
</dbReference>
<dbReference type="EMBL" id="JADFFM010000002">
    <property type="protein sequence ID" value="MBE9667303.1"/>
    <property type="molecule type" value="Genomic_DNA"/>
</dbReference>
<organism evidence="5 6">
    <name type="scientific">Mucilaginibacter boryungensis</name>
    <dbReference type="NCBI Taxonomy" id="768480"/>
    <lineage>
        <taxon>Bacteria</taxon>
        <taxon>Pseudomonadati</taxon>
        <taxon>Bacteroidota</taxon>
        <taxon>Sphingobacteriia</taxon>
        <taxon>Sphingobacteriales</taxon>
        <taxon>Sphingobacteriaceae</taxon>
        <taxon>Mucilaginibacter</taxon>
    </lineage>
</organism>
<dbReference type="SUPFAM" id="SSF53850">
    <property type="entry name" value="Periplasmic binding protein-like II"/>
    <property type="match status" value="1"/>
</dbReference>
<dbReference type="Gene3D" id="3.40.190.10">
    <property type="entry name" value="Periplasmic binding protein-like II"/>
    <property type="match status" value="2"/>
</dbReference>
<sequence>MSADTIRIAVRKFGPFETALHKLWDEYCDHSGCKLKAEMVPMDLDDLHSAIIEKGGLKNGDWDVAHVVTDWLYEAWTAGALLDLQPYIAQNPPDDFPYGWSSSLLGMQQFGDAVAGLPFHDGPECLIYRRDLFENSTEMQNYHEQYGKPLQAPQTWDDFKNIARFFHRPEKNLYGTVFAGLPDGHNTVFDFCLQLWTRGGELTNEFGQVNINTPAAVEGLTFYKNMLRDQQAVHPGTMQYESVQSGMAFARGEAAMMVNWFGFASMCEVIDESKVKTKVDIAPIPCSPGSKSASLNVYWTYTVGSGSRHKDIAYDFIRFATTSRSDKLLTLEGGIGCRISTWVDGGVNAIIPYYYKLEQLHQSARSLPQKANWAQIAKLIDEVVLQAINTDTPVEILLAAGQEKINLIDKPSNGNTI</sequence>
<evidence type="ECO:0000256" key="2">
    <source>
        <dbReference type="ARBA" id="ARBA00008520"/>
    </source>
</evidence>
<evidence type="ECO:0000256" key="3">
    <source>
        <dbReference type="ARBA" id="ARBA00022448"/>
    </source>
</evidence>
<name>A0ABR9XJZ3_9SPHI</name>
<dbReference type="Proteomes" id="UP000632774">
    <property type="component" value="Unassembled WGS sequence"/>
</dbReference>
<comment type="caution">
    <text evidence="5">The sequence shown here is derived from an EMBL/GenBank/DDBJ whole genome shotgun (WGS) entry which is preliminary data.</text>
</comment>
<dbReference type="Pfam" id="PF01547">
    <property type="entry name" value="SBP_bac_1"/>
    <property type="match status" value="1"/>
</dbReference>